<accession>L0FWT3</accession>
<protein>
    <submittedName>
        <fullName evidence="2">Uncharacterized protein</fullName>
    </submittedName>
</protein>
<keyword evidence="3" id="KW-1185">Reference proteome</keyword>
<dbReference type="HOGENOM" id="CLU_2342295_0_0_10"/>
<gene>
    <name evidence="2" type="ordered locus">Echvi_0943</name>
</gene>
<dbReference type="KEGG" id="evi:Echvi_0943"/>
<dbReference type="STRING" id="926556.Echvi_0943"/>
<name>L0FWT3_ECHVK</name>
<dbReference type="RefSeq" id="WP_015264780.1">
    <property type="nucleotide sequence ID" value="NC_019904.1"/>
</dbReference>
<reference evidence="3" key="1">
    <citation type="submission" date="2012-02" db="EMBL/GenBank/DDBJ databases">
        <title>The complete genome of Echinicola vietnamensis DSM 17526.</title>
        <authorList>
            <person name="Lucas S."/>
            <person name="Copeland A."/>
            <person name="Lapidus A."/>
            <person name="Glavina del Rio T."/>
            <person name="Dalin E."/>
            <person name="Tice H."/>
            <person name="Bruce D."/>
            <person name="Goodwin L."/>
            <person name="Pitluck S."/>
            <person name="Peters L."/>
            <person name="Ovchinnikova G."/>
            <person name="Teshima H."/>
            <person name="Kyrpides N."/>
            <person name="Mavromatis K."/>
            <person name="Ivanova N."/>
            <person name="Brettin T."/>
            <person name="Detter J.C."/>
            <person name="Han C."/>
            <person name="Larimer F."/>
            <person name="Land M."/>
            <person name="Hauser L."/>
            <person name="Markowitz V."/>
            <person name="Cheng J.-F."/>
            <person name="Hugenholtz P."/>
            <person name="Woyke T."/>
            <person name="Wu D."/>
            <person name="Brambilla E."/>
            <person name="Klenk H.-P."/>
            <person name="Eisen J.A."/>
        </authorList>
    </citation>
    <scope>NUCLEOTIDE SEQUENCE [LARGE SCALE GENOMIC DNA]</scope>
    <source>
        <strain evidence="3">DSM 17526 / LMG 23754 / KMM 6221</strain>
    </source>
</reference>
<evidence type="ECO:0000256" key="1">
    <source>
        <dbReference type="SAM" id="SignalP"/>
    </source>
</evidence>
<dbReference type="PATRIC" id="fig|926556.3.peg.966"/>
<dbReference type="PROSITE" id="PS51257">
    <property type="entry name" value="PROKAR_LIPOPROTEIN"/>
    <property type="match status" value="1"/>
</dbReference>
<organism evidence="2 3">
    <name type="scientific">Echinicola vietnamensis (strain DSM 17526 / LMG 23754 / KMM 6221)</name>
    <dbReference type="NCBI Taxonomy" id="926556"/>
    <lineage>
        <taxon>Bacteria</taxon>
        <taxon>Pseudomonadati</taxon>
        <taxon>Bacteroidota</taxon>
        <taxon>Cytophagia</taxon>
        <taxon>Cytophagales</taxon>
        <taxon>Cyclobacteriaceae</taxon>
        <taxon>Echinicola</taxon>
    </lineage>
</organism>
<feature type="chain" id="PRO_5003942020" evidence="1">
    <location>
        <begin position="22"/>
        <end position="97"/>
    </location>
</feature>
<dbReference type="eggNOG" id="ENOG5033D25">
    <property type="taxonomic scope" value="Bacteria"/>
</dbReference>
<evidence type="ECO:0000313" key="3">
    <source>
        <dbReference type="Proteomes" id="UP000010796"/>
    </source>
</evidence>
<evidence type="ECO:0000313" key="2">
    <source>
        <dbReference type="EMBL" id="AGA77216.1"/>
    </source>
</evidence>
<dbReference type="Proteomes" id="UP000010796">
    <property type="component" value="Chromosome"/>
</dbReference>
<keyword evidence="1" id="KW-0732">Signal</keyword>
<dbReference type="EMBL" id="CP003346">
    <property type="protein sequence ID" value="AGA77216.1"/>
    <property type="molecule type" value="Genomic_DNA"/>
</dbReference>
<dbReference type="AlphaFoldDB" id="L0FWT3"/>
<sequence>MKKLGLFILMILCLGTVSCSNDDEPDLMQVREVAWNSIEEGEFGRESVVTPWQEAEVKTKEGNYAVTFYTEQDLLLGPIIVFVNGESLEVTGQAPRY</sequence>
<dbReference type="OrthoDB" id="826963at2"/>
<proteinExistence type="predicted"/>
<feature type="signal peptide" evidence="1">
    <location>
        <begin position="1"/>
        <end position="21"/>
    </location>
</feature>